<dbReference type="RefSeq" id="WP_143994460.1">
    <property type="nucleotide sequence ID" value="NZ_JAUZEA010000002.1"/>
</dbReference>
<evidence type="ECO:0000313" key="3">
    <source>
        <dbReference type="Proteomes" id="UP001240529"/>
    </source>
</evidence>
<dbReference type="EMBL" id="JAVIAC010000002">
    <property type="protein sequence ID" value="MDQ7950937.1"/>
    <property type="molecule type" value="Genomic_DNA"/>
</dbReference>
<dbReference type="Gene3D" id="3.40.50.2000">
    <property type="entry name" value="Glycogen Phosphorylase B"/>
    <property type="match status" value="2"/>
</dbReference>
<sequence length="339" mass="37368">MRVLHVADCYAGGVSRAIESIAGLLPEHEHFLAFDGEESPTASSGFAGAEQLRGGKCAKVIQLSRVARKYMPDVIHAHSSWAGMFARIIPMPAPVVYQPHCFVFDDPYRGRASKAVFRVAERILSRSSKVVLTLTNHEVRLAKSAGLKGQLVNLPNVPTIADSLHAPTERTDSIPFTVSMVGRLARQKDPLFFAEVADALRNDQRFKFVWIGDGDLDYRRRLEGLGVRVTGWLGPDRLFDELKSSSVYLHSAAYEGYPLSVLDAAALGCAIIVRKIPAFEDDQFLAVDRTGDAVQLLLGLAEDPAQIAGLRRANSELLARMNRAEQRKVLLNTYRSLVE</sequence>
<keyword evidence="2" id="KW-0808">Transferase</keyword>
<dbReference type="AlphaFoldDB" id="A0AAP5F9X0"/>
<proteinExistence type="predicted"/>
<organism evidence="2 3">
    <name type="scientific">Stenotrophomonas geniculata</name>
    <dbReference type="NCBI Taxonomy" id="86188"/>
    <lineage>
        <taxon>Bacteria</taxon>
        <taxon>Pseudomonadati</taxon>
        <taxon>Pseudomonadota</taxon>
        <taxon>Gammaproteobacteria</taxon>
        <taxon>Lysobacterales</taxon>
        <taxon>Lysobacteraceae</taxon>
        <taxon>Stenotrophomonas</taxon>
    </lineage>
</organism>
<keyword evidence="2" id="KW-0328">Glycosyltransferase</keyword>
<comment type="caution">
    <text evidence="2">The sequence shown here is derived from an EMBL/GenBank/DDBJ whole genome shotgun (WGS) entry which is preliminary data.</text>
</comment>
<dbReference type="PANTHER" id="PTHR45947">
    <property type="entry name" value="SULFOQUINOVOSYL TRANSFERASE SQD2"/>
    <property type="match status" value="1"/>
</dbReference>
<reference evidence="2" key="1">
    <citation type="submission" date="2023-07" db="EMBL/GenBank/DDBJ databases">
        <authorList>
            <person name="Shahid S."/>
            <person name="Akbar M.Y."/>
            <person name="Ajmal W."/>
            <person name="Ansari A."/>
            <person name="Ghazanfar S."/>
        </authorList>
    </citation>
    <scope>NUCLEOTIDE SEQUENCE</scope>
    <source>
        <strain evidence="2">NIGAB</strain>
    </source>
</reference>
<protein>
    <submittedName>
        <fullName evidence="2">Glycosyltransferase</fullName>
        <ecNumber evidence="2">2.4.-.-</ecNumber>
    </submittedName>
</protein>
<dbReference type="InterPro" id="IPR050194">
    <property type="entry name" value="Glycosyltransferase_grp1"/>
</dbReference>
<dbReference type="InterPro" id="IPR028098">
    <property type="entry name" value="Glyco_trans_4-like_N"/>
</dbReference>
<dbReference type="GO" id="GO:0016757">
    <property type="term" value="F:glycosyltransferase activity"/>
    <property type="evidence" value="ECO:0007669"/>
    <property type="project" value="UniProtKB-KW"/>
</dbReference>
<evidence type="ECO:0000259" key="1">
    <source>
        <dbReference type="Pfam" id="PF13579"/>
    </source>
</evidence>
<dbReference type="SUPFAM" id="SSF53756">
    <property type="entry name" value="UDP-Glycosyltransferase/glycogen phosphorylase"/>
    <property type="match status" value="1"/>
</dbReference>
<gene>
    <name evidence="2" type="ORF">Q0031_03985</name>
</gene>
<dbReference type="Pfam" id="PF13579">
    <property type="entry name" value="Glyco_trans_4_4"/>
    <property type="match status" value="1"/>
</dbReference>
<dbReference type="PANTHER" id="PTHR45947:SF3">
    <property type="entry name" value="SULFOQUINOVOSYL TRANSFERASE SQD2"/>
    <property type="match status" value="1"/>
</dbReference>
<feature type="domain" description="Glycosyltransferase subfamily 4-like N-terminal" evidence="1">
    <location>
        <begin position="43"/>
        <end position="148"/>
    </location>
</feature>
<dbReference type="Pfam" id="PF13692">
    <property type="entry name" value="Glyco_trans_1_4"/>
    <property type="match status" value="1"/>
</dbReference>
<evidence type="ECO:0000313" key="2">
    <source>
        <dbReference type="EMBL" id="MDQ7950937.1"/>
    </source>
</evidence>
<dbReference type="Proteomes" id="UP001240529">
    <property type="component" value="Unassembled WGS sequence"/>
</dbReference>
<name>A0AAP5F9X0_9GAMM</name>
<accession>A0AAP5F9X0</accession>
<dbReference type="EC" id="2.4.-.-" evidence="2"/>